<evidence type="ECO:0000313" key="2">
    <source>
        <dbReference type="EMBL" id="MFB9626188.1"/>
    </source>
</evidence>
<evidence type="ECO:0000313" key="3">
    <source>
        <dbReference type="Proteomes" id="UP001589532"/>
    </source>
</evidence>
<proteinExistence type="predicted"/>
<organism evidence="2 3">
    <name type="scientific">Nonomuraea helvata</name>
    <dbReference type="NCBI Taxonomy" id="37484"/>
    <lineage>
        <taxon>Bacteria</taxon>
        <taxon>Bacillati</taxon>
        <taxon>Actinomycetota</taxon>
        <taxon>Actinomycetes</taxon>
        <taxon>Streptosporangiales</taxon>
        <taxon>Streptosporangiaceae</taxon>
        <taxon>Nonomuraea</taxon>
    </lineage>
</organism>
<sequence>MPGADNDLADRLDHFVQRAISDPDAQVFVFGERWGPEPSAPDRSSGADQANREGWTIVF</sequence>
<dbReference type="EMBL" id="JBHMBW010000021">
    <property type="protein sequence ID" value="MFB9626188.1"/>
    <property type="molecule type" value="Genomic_DNA"/>
</dbReference>
<feature type="region of interest" description="Disordered" evidence="1">
    <location>
        <begin position="33"/>
        <end position="59"/>
    </location>
</feature>
<reference evidence="2 3" key="1">
    <citation type="submission" date="2024-09" db="EMBL/GenBank/DDBJ databases">
        <authorList>
            <person name="Sun Q."/>
            <person name="Mori K."/>
        </authorList>
    </citation>
    <scope>NUCLEOTIDE SEQUENCE [LARGE SCALE GENOMIC DNA]</scope>
    <source>
        <strain evidence="2 3">JCM 3143</strain>
    </source>
</reference>
<comment type="caution">
    <text evidence="2">The sequence shown here is derived from an EMBL/GenBank/DDBJ whole genome shotgun (WGS) entry which is preliminary data.</text>
</comment>
<dbReference type="Proteomes" id="UP001589532">
    <property type="component" value="Unassembled WGS sequence"/>
</dbReference>
<name>A0ABV5S3D7_9ACTN</name>
<accession>A0ABV5S3D7</accession>
<dbReference type="Pfam" id="PF10042">
    <property type="entry name" value="DUF2278"/>
    <property type="match status" value="1"/>
</dbReference>
<protein>
    <submittedName>
        <fullName evidence="2">DUF2278 family protein</fullName>
    </submittedName>
</protein>
<dbReference type="InterPro" id="IPR019268">
    <property type="entry name" value="DUF2278"/>
</dbReference>
<dbReference type="RefSeq" id="WP_378520874.1">
    <property type="nucleotide sequence ID" value="NZ_BAAAXV010000012.1"/>
</dbReference>
<keyword evidence="3" id="KW-1185">Reference proteome</keyword>
<evidence type="ECO:0000256" key="1">
    <source>
        <dbReference type="SAM" id="MobiDB-lite"/>
    </source>
</evidence>
<gene>
    <name evidence="2" type="ORF">ACFFSA_24155</name>
</gene>